<comment type="caution">
    <text evidence="2">The sequence shown here is derived from an EMBL/GenBank/DDBJ whole genome shotgun (WGS) entry which is preliminary data.</text>
</comment>
<dbReference type="EMBL" id="JBHUPE010000007">
    <property type="protein sequence ID" value="MFD2905716.1"/>
    <property type="molecule type" value="Genomic_DNA"/>
</dbReference>
<dbReference type="Proteomes" id="UP001597509">
    <property type="component" value="Unassembled WGS sequence"/>
</dbReference>
<feature type="region of interest" description="Disordered" evidence="1">
    <location>
        <begin position="25"/>
        <end position="57"/>
    </location>
</feature>
<evidence type="ECO:0000256" key="1">
    <source>
        <dbReference type="SAM" id="MobiDB-lite"/>
    </source>
</evidence>
<feature type="compositionally biased region" description="Polar residues" evidence="1">
    <location>
        <begin position="29"/>
        <end position="46"/>
    </location>
</feature>
<accession>A0ABW5Z069</accession>
<gene>
    <name evidence="2" type="ORF">ACFS6I_17440</name>
</gene>
<evidence type="ECO:0000313" key="2">
    <source>
        <dbReference type="EMBL" id="MFD2905716.1"/>
    </source>
</evidence>
<reference evidence="3" key="1">
    <citation type="journal article" date="2019" name="Int. J. Syst. Evol. Microbiol.">
        <title>The Global Catalogue of Microorganisms (GCM) 10K type strain sequencing project: providing services to taxonomists for standard genome sequencing and annotation.</title>
        <authorList>
            <consortium name="The Broad Institute Genomics Platform"/>
            <consortium name="The Broad Institute Genome Sequencing Center for Infectious Disease"/>
            <person name="Wu L."/>
            <person name="Ma J."/>
        </authorList>
    </citation>
    <scope>NUCLEOTIDE SEQUENCE [LARGE SCALE GENOMIC DNA]</scope>
    <source>
        <strain evidence="3">KCTC 22209</strain>
    </source>
</reference>
<evidence type="ECO:0000313" key="3">
    <source>
        <dbReference type="Proteomes" id="UP001597509"/>
    </source>
</evidence>
<dbReference type="RefSeq" id="WP_165902362.1">
    <property type="nucleotide sequence ID" value="NZ_JBHUPE010000007.1"/>
</dbReference>
<organism evidence="2 3">
    <name type="scientific">Sphingobacterium anhuiense</name>
    <dbReference type="NCBI Taxonomy" id="493780"/>
    <lineage>
        <taxon>Bacteria</taxon>
        <taxon>Pseudomonadati</taxon>
        <taxon>Bacteroidota</taxon>
        <taxon>Sphingobacteriia</taxon>
        <taxon>Sphingobacteriales</taxon>
        <taxon>Sphingobacteriaceae</taxon>
        <taxon>Sphingobacterium</taxon>
    </lineage>
</organism>
<protein>
    <submittedName>
        <fullName evidence="2">Uncharacterized protein</fullName>
    </submittedName>
</protein>
<keyword evidence="3" id="KW-1185">Reference proteome</keyword>
<sequence>MTTDIRKAYISPRVEATQVELEQGIAAGSASTLPGDNSNSVQQEWTNGPDDSRTIDW</sequence>
<name>A0ABW5Z069_9SPHI</name>
<proteinExistence type="predicted"/>